<organism evidence="1 2">
    <name type="scientific">Streptomyces carpinensis</name>
    <dbReference type="NCBI Taxonomy" id="66369"/>
    <lineage>
        <taxon>Bacteria</taxon>
        <taxon>Bacillati</taxon>
        <taxon>Actinomycetota</taxon>
        <taxon>Actinomycetes</taxon>
        <taxon>Kitasatosporales</taxon>
        <taxon>Streptomycetaceae</taxon>
        <taxon>Streptomyces</taxon>
    </lineage>
</organism>
<dbReference type="SUPFAM" id="SSF110087">
    <property type="entry name" value="DR1885-like metal-binding protein"/>
    <property type="match status" value="1"/>
</dbReference>
<dbReference type="Gene3D" id="2.60.40.1890">
    <property type="entry name" value="PCu(A)C copper chaperone"/>
    <property type="match status" value="1"/>
</dbReference>
<accession>A0ABV1WH12</accession>
<evidence type="ECO:0000313" key="2">
    <source>
        <dbReference type="Proteomes" id="UP001458415"/>
    </source>
</evidence>
<comment type="caution">
    <text evidence="1">The sequence shown here is derived from an EMBL/GenBank/DDBJ whole genome shotgun (WGS) entry which is preliminary data.</text>
</comment>
<dbReference type="InterPro" id="IPR036182">
    <property type="entry name" value="PCuAC_sf"/>
</dbReference>
<protein>
    <submittedName>
        <fullName evidence="1">Copper chaperone PCu(A)C</fullName>
    </submittedName>
</protein>
<proteinExistence type="predicted"/>
<dbReference type="Proteomes" id="UP001458415">
    <property type="component" value="Unassembled WGS sequence"/>
</dbReference>
<dbReference type="InterPro" id="IPR058248">
    <property type="entry name" value="Lxx211020-like"/>
</dbReference>
<dbReference type="Pfam" id="PF04314">
    <property type="entry name" value="PCuAC"/>
    <property type="match status" value="1"/>
</dbReference>
<reference evidence="1 2" key="1">
    <citation type="submission" date="2024-06" db="EMBL/GenBank/DDBJ databases">
        <title>The Natural Products Discovery Center: Release of the First 8490 Sequenced Strains for Exploring Actinobacteria Biosynthetic Diversity.</title>
        <authorList>
            <person name="Kalkreuter E."/>
            <person name="Kautsar S.A."/>
            <person name="Yang D."/>
            <person name="Bader C.D."/>
            <person name="Teijaro C.N."/>
            <person name="Fluegel L."/>
            <person name="Davis C.M."/>
            <person name="Simpson J.R."/>
            <person name="Lauterbach L."/>
            <person name="Steele A.D."/>
            <person name="Gui C."/>
            <person name="Meng S."/>
            <person name="Li G."/>
            <person name="Viehrig K."/>
            <person name="Ye F."/>
            <person name="Su P."/>
            <person name="Kiefer A.F."/>
            <person name="Nichols A."/>
            <person name="Cepeda A.J."/>
            <person name="Yan W."/>
            <person name="Fan B."/>
            <person name="Jiang Y."/>
            <person name="Adhikari A."/>
            <person name="Zheng C.-J."/>
            <person name="Schuster L."/>
            <person name="Cowan T.M."/>
            <person name="Smanski M.J."/>
            <person name="Chevrette M.G."/>
            <person name="De Carvalho L.P.S."/>
            <person name="Shen B."/>
        </authorList>
    </citation>
    <scope>NUCLEOTIDE SEQUENCE [LARGE SCALE GENOMIC DNA]</scope>
    <source>
        <strain evidence="1 2">NPDC000634</strain>
    </source>
</reference>
<name>A0ABV1WH12_9ACTN</name>
<dbReference type="PANTHER" id="PTHR36302:SF1">
    <property type="entry name" value="COPPER CHAPERONE PCU(A)C"/>
    <property type="match status" value="1"/>
</dbReference>
<dbReference type="InterPro" id="IPR007410">
    <property type="entry name" value="LpqE-like"/>
</dbReference>
<gene>
    <name evidence="1" type="ORF">ABT317_42100</name>
</gene>
<dbReference type="PANTHER" id="PTHR36302">
    <property type="entry name" value="BLR7088 PROTEIN"/>
    <property type="match status" value="1"/>
</dbReference>
<evidence type="ECO:0000313" key="1">
    <source>
        <dbReference type="EMBL" id="MER6983379.1"/>
    </source>
</evidence>
<keyword evidence="2" id="KW-1185">Reference proteome</keyword>
<sequence>MATAVPGDAGTAAAPNGVALARRVRTGTALVGAVLAGTVLLTGCGGSAAGSESGSGRAELSVSSSYMPQPVSASMAAGFLTIVNKGDAKDELTSVTSDAAGDVTVHETEGGAMREVDRLAVPAHGRLVFRSGGNHLMFDELRHKPEQGQTVTVELHFAKSGTLKVEMPVKSATYDPATGH</sequence>
<dbReference type="RefSeq" id="WP_086729334.1">
    <property type="nucleotide sequence ID" value="NZ_MUBM01000298.1"/>
</dbReference>
<dbReference type="EMBL" id="JBEPCU010001355">
    <property type="protein sequence ID" value="MER6983379.1"/>
    <property type="molecule type" value="Genomic_DNA"/>
</dbReference>